<dbReference type="PANTHER" id="PTHR13563:SF13">
    <property type="entry name" value="TRNA METHYLTRANSFERASE 10 HOMOLOG A"/>
    <property type="match status" value="1"/>
</dbReference>
<dbReference type="PANTHER" id="PTHR13563">
    <property type="entry name" value="TRNA (GUANINE-9-) METHYLTRANSFERASE"/>
    <property type="match status" value="1"/>
</dbReference>
<organism evidence="11 12">
    <name type="scientific">Candida verbasci</name>
    <dbReference type="NCBI Taxonomy" id="1227364"/>
    <lineage>
        <taxon>Eukaryota</taxon>
        <taxon>Fungi</taxon>
        <taxon>Dikarya</taxon>
        <taxon>Ascomycota</taxon>
        <taxon>Saccharomycotina</taxon>
        <taxon>Pichiomycetes</taxon>
        <taxon>Debaryomycetaceae</taxon>
        <taxon>Candida/Lodderomyces clade</taxon>
        <taxon>Candida</taxon>
    </lineage>
</organism>
<dbReference type="InterPro" id="IPR038459">
    <property type="entry name" value="MT_TRM10-typ_sf"/>
</dbReference>
<feature type="coiled-coil region" evidence="9">
    <location>
        <begin position="32"/>
        <end position="66"/>
    </location>
</feature>
<dbReference type="InterPro" id="IPR007356">
    <property type="entry name" value="tRNA_m1G_MeTrfase_euk"/>
</dbReference>
<evidence type="ECO:0000256" key="5">
    <source>
        <dbReference type="ARBA" id="ARBA00022691"/>
    </source>
</evidence>
<dbReference type="Gene3D" id="2.20.25.10">
    <property type="match status" value="1"/>
</dbReference>
<accession>A0A9W4TWL3</accession>
<reference evidence="11" key="1">
    <citation type="submission" date="2022-12" db="EMBL/GenBank/DDBJ databases">
        <authorList>
            <person name="Brejova B."/>
        </authorList>
    </citation>
    <scope>NUCLEOTIDE SEQUENCE</scope>
</reference>
<dbReference type="Pfam" id="PF03835">
    <property type="entry name" value="Rad4"/>
    <property type="match status" value="1"/>
</dbReference>
<keyword evidence="5" id="KW-0949">S-adenosyl-L-methionine</keyword>
<dbReference type="AlphaFoldDB" id="A0A9W4TWL3"/>
<evidence type="ECO:0000313" key="11">
    <source>
        <dbReference type="EMBL" id="CAI5758239.1"/>
    </source>
</evidence>
<evidence type="ECO:0000259" key="10">
    <source>
        <dbReference type="PROSITE" id="PS51675"/>
    </source>
</evidence>
<dbReference type="Proteomes" id="UP001152885">
    <property type="component" value="Unassembled WGS sequence"/>
</dbReference>
<name>A0A9W4TWL3_9ASCO</name>
<comment type="catalytic activity">
    <reaction evidence="8">
        <text>guanosine(9) in tRNA + S-adenosyl-L-methionine = N(1)-methylguanosine(9) in tRNA + S-adenosyl-L-homocysteine + H(+)</text>
        <dbReference type="Rhea" id="RHEA:43156"/>
        <dbReference type="Rhea" id="RHEA-COMP:10367"/>
        <dbReference type="Rhea" id="RHEA-COMP:10368"/>
        <dbReference type="ChEBI" id="CHEBI:15378"/>
        <dbReference type="ChEBI" id="CHEBI:57856"/>
        <dbReference type="ChEBI" id="CHEBI:59789"/>
        <dbReference type="ChEBI" id="CHEBI:73542"/>
        <dbReference type="ChEBI" id="CHEBI:74269"/>
        <dbReference type="EC" id="2.1.1.221"/>
    </reaction>
</comment>
<gene>
    <name evidence="11" type="ORF">CANVERA_P2752</name>
</gene>
<evidence type="ECO:0000256" key="9">
    <source>
        <dbReference type="SAM" id="Coils"/>
    </source>
</evidence>
<keyword evidence="9" id="KW-0175">Coiled coil</keyword>
<dbReference type="GO" id="GO:0002939">
    <property type="term" value="P:tRNA N1-guanine methylation"/>
    <property type="evidence" value="ECO:0007669"/>
    <property type="project" value="TreeGrafter"/>
</dbReference>
<evidence type="ECO:0000256" key="3">
    <source>
        <dbReference type="ARBA" id="ARBA00022603"/>
    </source>
</evidence>
<evidence type="ECO:0000256" key="6">
    <source>
        <dbReference type="ARBA" id="ARBA00031792"/>
    </source>
</evidence>
<dbReference type="EMBL" id="CANTUO010000002">
    <property type="protein sequence ID" value="CAI5758239.1"/>
    <property type="molecule type" value="Genomic_DNA"/>
</dbReference>
<dbReference type="GO" id="GO:0000049">
    <property type="term" value="F:tRNA binding"/>
    <property type="evidence" value="ECO:0007669"/>
    <property type="project" value="TreeGrafter"/>
</dbReference>
<dbReference type="InterPro" id="IPR018325">
    <property type="entry name" value="Rad4/PNGase_transGLS-fold"/>
</dbReference>
<dbReference type="SUPFAM" id="SSF54001">
    <property type="entry name" value="Cysteine proteinases"/>
    <property type="match status" value="1"/>
</dbReference>
<dbReference type="EC" id="2.1.1.221" evidence="1"/>
<dbReference type="SMART" id="SM00460">
    <property type="entry name" value="TGc"/>
    <property type="match status" value="1"/>
</dbReference>
<protein>
    <recommendedName>
        <fullName evidence="2">tRNA (guanine(9)-N1)-methyltransferase</fullName>
        <ecNumber evidence="1">2.1.1.221</ecNumber>
    </recommendedName>
    <alternativeName>
        <fullName evidence="7">tRNA methyltransferase 10</fullName>
    </alternativeName>
    <alternativeName>
        <fullName evidence="6">tRNA(m1G9)-methyltransferase</fullName>
    </alternativeName>
</protein>
<sequence>MAKPTEEEIAKLRELKKQEIIPEGLSKNEWKRQQKAKKKEELKIQNKELLKEKKKEQRKRKRQRILEDEEYRLSLKKPTNQIESGVKIIIDCQFDSYMSEKEIISLSNQIRTCYSAMRHCKYNLPITVTSFNNRLKERYENKLSEYVNWQGIEFKSESIEELLENKDNKDKMVYLTPDTEEDVMDILPDYTYIIGGIIDKNRHPKLCLNKAKELGIKVGRLPIGQYINLNGRNVLVTNHVYQLLFSSIHSLHSCLDIYKQSDLLNLALDSIDLTKIYNIEDSDTYDNYDDLIVKQLLKYFKNDFFKWVNTPECDCGGDVESLGSSTPPPNKDQISIIEHYKCIKCGKQLEFPRINNPATLLITRKGRCGEFVNCFLLILSALIGIDRVRYLWNYEDHVWCEYYSSNLKKWVHLDPCEGAFDEPLLYCDNWGKQMSFVIGFGDKYIIDLSEKYITKEKQINKSTITDVNKVKQVINYYNTLKQLNYQKQFEGDDESLMRVYYDIIVPYNQELKHVEPTKTNNLPIGRQTGSIEWLKSRGESG</sequence>
<dbReference type="GO" id="GO:0005634">
    <property type="term" value="C:nucleus"/>
    <property type="evidence" value="ECO:0007669"/>
    <property type="project" value="TreeGrafter"/>
</dbReference>
<feature type="domain" description="SAM-dependent MTase TRM10-type" evidence="10">
    <location>
        <begin position="74"/>
        <end position="270"/>
    </location>
</feature>
<dbReference type="CDD" id="cd18089">
    <property type="entry name" value="SPOUT_Trm10-like"/>
    <property type="match status" value="1"/>
</dbReference>
<dbReference type="Gene3D" id="3.10.620.30">
    <property type="match status" value="1"/>
</dbReference>
<comment type="caution">
    <text evidence="11">The sequence shown here is derived from an EMBL/GenBank/DDBJ whole genome shotgun (WGS) entry which is preliminary data.</text>
</comment>
<evidence type="ECO:0000256" key="4">
    <source>
        <dbReference type="ARBA" id="ARBA00022679"/>
    </source>
</evidence>
<keyword evidence="3" id="KW-0489">Methyltransferase</keyword>
<evidence type="ECO:0000256" key="7">
    <source>
        <dbReference type="ARBA" id="ARBA00032166"/>
    </source>
</evidence>
<keyword evidence="4" id="KW-0808">Transferase</keyword>
<dbReference type="InterPro" id="IPR028564">
    <property type="entry name" value="MT_TRM10-typ"/>
</dbReference>
<evidence type="ECO:0000313" key="12">
    <source>
        <dbReference type="Proteomes" id="UP001152885"/>
    </source>
</evidence>
<dbReference type="InterPro" id="IPR002931">
    <property type="entry name" value="Transglutaminase-like"/>
</dbReference>
<dbReference type="GO" id="GO:0052905">
    <property type="term" value="F:tRNA (guanosine(9)-N1)-methyltransferase activity"/>
    <property type="evidence" value="ECO:0007669"/>
    <property type="project" value="UniProtKB-EC"/>
</dbReference>
<proteinExistence type="predicted"/>
<dbReference type="InterPro" id="IPR038765">
    <property type="entry name" value="Papain-like_cys_pep_sf"/>
</dbReference>
<evidence type="ECO:0000256" key="8">
    <source>
        <dbReference type="ARBA" id="ARBA00048434"/>
    </source>
</evidence>
<keyword evidence="12" id="KW-1185">Reference proteome</keyword>
<dbReference type="Gene3D" id="3.40.1280.30">
    <property type="match status" value="1"/>
</dbReference>
<dbReference type="PROSITE" id="PS51675">
    <property type="entry name" value="SAM_MT_TRM10"/>
    <property type="match status" value="1"/>
</dbReference>
<dbReference type="OrthoDB" id="409136at2759"/>
<evidence type="ECO:0000256" key="1">
    <source>
        <dbReference type="ARBA" id="ARBA00012797"/>
    </source>
</evidence>
<evidence type="ECO:0000256" key="2">
    <source>
        <dbReference type="ARBA" id="ARBA00020451"/>
    </source>
</evidence>